<keyword evidence="14" id="KW-1185">Reference proteome</keyword>
<dbReference type="InterPro" id="IPR000675">
    <property type="entry name" value="Cutinase/axe"/>
</dbReference>
<evidence type="ECO:0000256" key="7">
    <source>
        <dbReference type="ARBA" id="ARBA00022801"/>
    </source>
</evidence>
<keyword evidence="8 11" id="KW-1015">Disulfide bond</keyword>
<dbReference type="GO" id="GO:0017000">
    <property type="term" value="P:antibiotic biosynthetic process"/>
    <property type="evidence" value="ECO:0007669"/>
    <property type="project" value="UniProtKB-ARBA"/>
</dbReference>
<dbReference type="InterPro" id="IPR043580">
    <property type="entry name" value="CUTINASE_1"/>
</dbReference>
<organism evidence="13 14">
    <name type="scientific">Penicillium frequentans</name>
    <dbReference type="NCBI Taxonomy" id="3151616"/>
    <lineage>
        <taxon>Eukaryota</taxon>
        <taxon>Fungi</taxon>
        <taxon>Dikarya</taxon>
        <taxon>Ascomycota</taxon>
        <taxon>Pezizomycotina</taxon>
        <taxon>Eurotiomycetes</taxon>
        <taxon>Eurotiomycetidae</taxon>
        <taxon>Eurotiales</taxon>
        <taxon>Aspergillaceae</taxon>
        <taxon>Penicillium</taxon>
    </lineage>
</organism>
<evidence type="ECO:0000256" key="6">
    <source>
        <dbReference type="ARBA" id="ARBA00022729"/>
    </source>
</evidence>
<dbReference type="SUPFAM" id="SSF53474">
    <property type="entry name" value="alpha/beta-Hydrolases"/>
    <property type="match status" value="1"/>
</dbReference>
<dbReference type="EC" id="3.1.1.74" evidence="3 12"/>
<dbReference type="InterPro" id="IPR011150">
    <property type="entry name" value="Cutinase_monf"/>
</dbReference>
<keyword evidence="7 12" id="KW-0378">Hydrolase</keyword>
<dbReference type="SMART" id="SM01110">
    <property type="entry name" value="Cutinase"/>
    <property type="match status" value="1"/>
</dbReference>
<feature type="active site" evidence="10">
    <location>
        <position position="181"/>
    </location>
</feature>
<feature type="chain" id="PRO_5041781661" description="Cutinase" evidence="12">
    <location>
        <begin position="17"/>
        <end position="214"/>
    </location>
</feature>
<gene>
    <name evidence="13" type="ORF">N7494_008577</name>
</gene>
<sequence length="214" mass="22445">MNLRLLTLALAGLVAARPMDLTARQFDLGNDLRTGPCKPITLIFARATTEPGLLGISTGPAVCTDLQLARPGQVACQGVGPAYTADIPSNLLPGNTSPAAIAEAESLFNEAARKCPETQIVAGGYSQGTAVIADSITKLSQSVKDRIKGVVLFGYTRNAQEFGGIIDFPKDKVKVYCAPGDLVCDGTLIITPAHFTYIADTGDASRYLESKLSA</sequence>
<evidence type="ECO:0000256" key="9">
    <source>
        <dbReference type="ARBA" id="ARBA00034045"/>
    </source>
</evidence>
<evidence type="ECO:0000256" key="1">
    <source>
        <dbReference type="ARBA" id="ARBA00004613"/>
    </source>
</evidence>
<comment type="caution">
    <text evidence="13">The sequence shown here is derived from an EMBL/GenBank/DDBJ whole genome shotgun (WGS) entry which is preliminary data.</text>
</comment>
<evidence type="ECO:0000256" key="12">
    <source>
        <dbReference type="RuleBase" id="RU361263"/>
    </source>
</evidence>
<dbReference type="GO" id="GO:0050525">
    <property type="term" value="F:cutinase activity"/>
    <property type="evidence" value="ECO:0007669"/>
    <property type="project" value="UniProtKB-UniRule"/>
</dbReference>
<dbReference type="GO" id="GO:0072330">
    <property type="term" value="P:monocarboxylic acid biosynthetic process"/>
    <property type="evidence" value="ECO:0007669"/>
    <property type="project" value="UniProtKB-ARBA"/>
</dbReference>
<dbReference type="PROSITE" id="PS00155">
    <property type="entry name" value="CUTINASE_1"/>
    <property type="match status" value="1"/>
</dbReference>
<evidence type="ECO:0000256" key="5">
    <source>
        <dbReference type="ARBA" id="ARBA00022525"/>
    </source>
</evidence>
<evidence type="ECO:0000256" key="11">
    <source>
        <dbReference type="PIRSR" id="PIRSR611150-2"/>
    </source>
</evidence>
<dbReference type="PRINTS" id="PR00129">
    <property type="entry name" value="CUTINASE"/>
</dbReference>
<accession>A0AAD6GAV2</accession>
<evidence type="ECO:0000256" key="2">
    <source>
        <dbReference type="ARBA" id="ARBA00007534"/>
    </source>
</evidence>
<comment type="function">
    <text evidence="12">Catalyzes the hydrolysis of complex carboxylic polyesters found in the cell wall of plants. Degrades cutin, a macromolecule that forms the structure of the plant cuticle.</text>
</comment>
<dbReference type="FunFam" id="3.40.50.1820:FF:000235">
    <property type="entry name" value="Cutinase 1"/>
    <property type="match status" value="1"/>
</dbReference>
<evidence type="ECO:0000256" key="3">
    <source>
        <dbReference type="ARBA" id="ARBA00013095"/>
    </source>
</evidence>
<reference evidence="13 14" key="1">
    <citation type="journal article" date="2023" name="IMA Fungus">
        <title>Comparative genomic study of the Penicillium genus elucidates a diverse pangenome and 15 lateral gene transfer events.</title>
        <authorList>
            <person name="Petersen C."/>
            <person name="Sorensen T."/>
            <person name="Nielsen M.R."/>
            <person name="Sondergaard T.E."/>
            <person name="Sorensen J.L."/>
            <person name="Fitzpatrick D.A."/>
            <person name="Frisvad J.C."/>
            <person name="Nielsen K.L."/>
        </authorList>
    </citation>
    <scope>NUCLEOTIDE SEQUENCE [LARGE SCALE GENOMIC DNA]</scope>
    <source>
        <strain evidence="13 14">IBT 35679</strain>
    </source>
</reference>
<dbReference type="InterPro" id="IPR029058">
    <property type="entry name" value="AB_hydrolase_fold"/>
</dbReference>
<dbReference type="PANTHER" id="PTHR48250:SF3">
    <property type="entry name" value="CUTINASE 1-RELATED"/>
    <property type="match status" value="1"/>
</dbReference>
<feature type="disulfide bond" evidence="11">
    <location>
        <begin position="37"/>
        <end position="115"/>
    </location>
</feature>
<feature type="signal peptide" evidence="12">
    <location>
        <begin position="1"/>
        <end position="16"/>
    </location>
</feature>
<comment type="similarity">
    <text evidence="2 12">Belongs to the cutinase family.</text>
</comment>
<evidence type="ECO:0000256" key="4">
    <source>
        <dbReference type="ARBA" id="ARBA00022487"/>
    </source>
</evidence>
<dbReference type="GO" id="GO:0005576">
    <property type="term" value="C:extracellular region"/>
    <property type="evidence" value="ECO:0007669"/>
    <property type="project" value="UniProtKB-SubCell"/>
</dbReference>
<comment type="catalytic activity">
    <reaction evidence="9 12">
        <text>cutin + H2O = cutin monomers.</text>
        <dbReference type="EC" id="3.1.1.74"/>
    </reaction>
</comment>
<evidence type="ECO:0000256" key="10">
    <source>
        <dbReference type="PIRSR" id="PIRSR611150-1"/>
    </source>
</evidence>
<comment type="subcellular location">
    <subcellularLocation>
        <location evidence="1 12">Secreted</location>
    </subcellularLocation>
</comment>
<feature type="disulfide bond" evidence="11">
    <location>
        <begin position="177"/>
        <end position="184"/>
    </location>
</feature>
<dbReference type="GO" id="GO:0016052">
    <property type="term" value="P:carbohydrate catabolic process"/>
    <property type="evidence" value="ECO:0007669"/>
    <property type="project" value="TreeGrafter"/>
</dbReference>
<name>A0AAD6GAV2_9EURO</name>
<feature type="active site" description="Nucleophile" evidence="10">
    <location>
        <position position="126"/>
    </location>
</feature>
<dbReference type="EMBL" id="JAQIZZ010000007">
    <property type="protein sequence ID" value="KAJ5532025.1"/>
    <property type="molecule type" value="Genomic_DNA"/>
</dbReference>
<dbReference type="Proteomes" id="UP001220324">
    <property type="component" value="Unassembled WGS sequence"/>
</dbReference>
<keyword evidence="5 12" id="KW-0964">Secreted</keyword>
<dbReference type="Gene3D" id="3.40.50.1820">
    <property type="entry name" value="alpha/beta hydrolase"/>
    <property type="match status" value="1"/>
</dbReference>
<keyword evidence="6 12" id="KW-0732">Signal</keyword>
<dbReference type="InterPro" id="IPR043579">
    <property type="entry name" value="CUTINASE_2"/>
</dbReference>
<keyword evidence="4 12" id="KW-0719">Serine esterase</keyword>
<evidence type="ECO:0000313" key="14">
    <source>
        <dbReference type="Proteomes" id="UP001220324"/>
    </source>
</evidence>
<dbReference type="PANTHER" id="PTHR48250">
    <property type="entry name" value="CUTINASE 2-RELATED"/>
    <property type="match status" value="1"/>
</dbReference>
<dbReference type="PROSITE" id="PS00931">
    <property type="entry name" value="CUTINASE_2"/>
    <property type="match status" value="1"/>
</dbReference>
<dbReference type="AlphaFoldDB" id="A0AAD6GAV2"/>
<evidence type="ECO:0000256" key="8">
    <source>
        <dbReference type="ARBA" id="ARBA00023157"/>
    </source>
</evidence>
<evidence type="ECO:0000313" key="13">
    <source>
        <dbReference type="EMBL" id="KAJ5532025.1"/>
    </source>
</evidence>
<dbReference type="Pfam" id="PF01083">
    <property type="entry name" value="Cutinase"/>
    <property type="match status" value="1"/>
</dbReference>
<feature type="active site" description="Proton donor/acceptor" evidence="10">
    <location>
        <position position="194"/>
    </location>
</feature>
<proteinExistence type="inferred from homology"/>
<protein>
    <recommendedName>
        <fullName evidence="3 12">Cutinase</fullName>
        <ecNumber evidence="3 12">3.1.1.74</ecNumber>
    </recommendedName>
</protein>